<evidence type="ECO:0000313" key="2">
    <source>
        <dbReference type="EMBL" id="AQT28544.1"/>
    </source>
</evidence>
<evidence type="ECO:0000313" key="3">
    <source>
        <dbReference type="Proteomes" id="UP000221250"/>
    </source>
</evidence>
<evidence type="ECO:0000256" key="1">
    <source>
        <dbReference type="SAM" id="MobiDB-lite"/>
    </source>
</evidence>
<protein>
    <submittedName>
        <fullName evidence="2">Uncharacterized protein</fullName>
    </submittedName>
</protein>
<dbReference type="EMBL" id="KY448244">
    <property type="protein sequence ID" value="AQT28544.1"/>
    <property type="molecule type" value="Genomic_DNA"/>
</dbReference>
<feature type="region of interest" description="Disordered" evidence="1">
    <location>
        <begin position="162"/>
        <end position="205"/>
    </location>
</feature>
<sequence length="205" mass="23666">MATIAQLQQARQQIEQDSDWSRYWQAAQLMIAAESAFVERSESVDVLFDPELLEPHMIQAEVRVKQLQHDVLCHMVDSDSDWTIPRMFVSESGHELNIEILFAARTLYEENKRTGTSPRIAIAGYGIGWSSKDKEGLTQANRYAEQIRNQMQEAAQCAGEFHVPKSQRNEFPDTRGPRPQNDHYFSRRGSRAHRPQVQRQRGRGR</sequence>
<name>A0A1S6L2Y3_9CAUD</name>
<organism evidence="2 3">
    <name type="scientific">Erwinia phage vB_EamM_Yoloswag</name>
    <dbReference type="NCBI Taxonomy" id="1958956"/>
    <lineage>
        <taxon>Viruses</taxon>
        <taxon>Duplodnaviria</taxon>
        <taxon>Heunggongvirae</taxon>
        <taxon>Uroviricota</taxon>
        <taxon>Caudoviricetes</taxon>
        <taxon>Yoloswagvirus</taxon>
        <taxon>Yoloswagvirus yoloswag</taxon>
    </lineage>
</organism>
<dbReference type="Proteomes" id="UP000221250">
    <property type="component" value="Segment"/>
</dbReference>
<feature type="compositionally biased region" description="Basic and acidic residues" evidence="1">
    <location>
        <begin position="167"/>
        <end position="185"/>
    </location>
</feature>
<proteinExistence type="predicted"/>
<gene>
    <name evidence="2" type="ORF">YOLOSWAG_61</name>
</gene>
<keyword evidence="3" id="KW-1185">Reference proteome</keyword>
<reference evidence="2 3" key="1">
    <citation type="submission" date="2017-01" db="EMBL/GenBank/DDBJ databases">
        <authorList>
            <person name="Mah S.A."/>
            <person name="Swanson W.J."/>
            <person name="Moy G.W."/>
            <person name="Vacquier V.D."/>
        </authorList>
    </citation>
    <scope>NUCLEOTIDE SEQUENCE [LARGE SCALE GENOMIC DNA]</scope>
</reference>
<feature type="compositionally biased region" description="Basic residues" evidence="1">
    <location>
        <begin position="186"/>
        <end position="205"/>
    </location>
</feature>
<accession>A0A1S6L2Y3</accession>